<keyword evidence="2" id="KW-1185">Reference proteome</keyword>
<dbReference type="AlphaFoldDB" id="A0A2R7YUU9"/>
<dbReference type="RefSeq" id="WP_108345542.1">
    <property type="nucleotide sequence ID" value="NZ_PYXZ01000007.1"/>
</dbReference>
<evidence type="ECO:0000313" key="2">
    <source>
        <dbReference type="Proteomes" id="UP000244867"/>
    </source>
</evidence>
<proteinExistence type="predicted"/>
<dbReference type="PIRSF" id="PIRSF008546">
    <property type="entry name" value="UCP008546"/>
    <property type="match status" value="1"/>
</dbReference>
<dbReference type="OrthoDB" id="9801870at2"/>
<sequence>MTGSASSADLTRFVVAQNEGDTYDHALAELRDGRKRSHWMWFVFPQVAGLGRSSIAREFALADLAEARAFLAHPVLGERLRECCRAVLEIRGSTAVDVLGPVDAMKLRSSMTLFARAAPDEPVFGEVLDAYFDGEADDATDRLLTTAD</sequence>
<dbReference type="InterPro" id="IPR014937">
    <property type="entry name" value="DUF1810"/>
</dbReference>
<dbReference type="Proteomes" id="UP000244867">
    <property type="component" value="Unassembled WGS sequence"/>
</dbReference>
<dbReference type="EMBL" id="PYXZ01000007">
    <property type="protein sequence ID" value="PUA80152.1"/>
    <property type="molecule type" value="Genomic_DNA"/>
</dbReference>
<dbReference type="InterPro" id="IPR036287">
    <property type="entry name" value="Rv1873-like_sf"/>
</dbReference>
<comment type="caution">
    <text evidence="1">The sequence shown here is derived from an EMBL/GenBank/DDBJ whole genome shotgun (WGS) entry which is preliminary data.</text>
</comment>
<dbReference type="Pfam" id="PF08837">
    <property type="entry name" value="DUF1810"/>
    <property type="match status" value="1"/>
</dbReference>
<reference evidence="1 2" key="1">
    <citation type="submission" date="2018-03" db="EMBL/GenBank/DDBJ databases">
        <authorList>
            <person name="Keele B.F."/>
        </authorList>
    </citation>
    <scope>NUCLEOTIDE SEQUENCE [LARGE SCALE GENOMIC DNA]</scope>
    <source>
        <strain evidence="1 2">IB-3</strain>
    </source>
</reference>
<accession>A0A2R7YUU9</accession>
<gene>
    <name evidence="1" type="ORF">C7S10_16565</name>
</gene>
<dbReference type="SUPFAM" id="SSF140736">
    <property type="entry name" value="Rv1873-like"/>
    <property type="match status" value="1"/>
</dbReference>
<name>A0A2R7YUU9_9ACTN</name>
<protein>
    <submittedName>
        <fullName evidence="1">DUF1810 domain-containing protein</fullName>
    </submittedName>
</protein>
<evidence type="ECO:0000313" key="1">
    <source>
        <dbReference type="EMBL" id="PUA80152.1"/>
    </source>
</evidence>
<organism evidence="1 2">
    <name type="scientific">Nocardioides currus</name>
    <dbReference type="NCBI Taxonomy" id="2133958"/>
    <lineage>
        <taxon>Bacteria</taxon>
        <taxon>Bacillati</taxon>
        <taxon>Actinomycetota</taxon>
        <taxon>Actinomycetes</taxon>
        <taxon>Propionibacteriales</taxon>
        <taxon>Nocardioidaceae</taxon>
        <taxon>Nocardioides</taxon>
    </lineage>
</organism>
<dbReference type="Gene3D" id="1.25.40.380">
    <property type="entry name" value="Protein of unknown function DUF1810"/>
    <property type="match status" value="1"/>
</dbReference>